<dbReference type="PANTHER" id="PTHR43606:SF2">
    <property type="entry name" value="ALKALINE PHOSPHATASE FAMILY PROTEIN (AFU_ORTHOLOGUE AFUA_5G03860)"/>
    <property type="match status" value="1"/>
</dbReference>
<dbReference type="PANTHER" id="PTHR43606">
    <property type="entry name" value="PHOSPHATASE, PUTATIVE (AFU_ORTHOLOGUE AFUA_6G08710)-RELATED"/>
    <property type="match status" value="1"/>
</dbReference>
<dbReference type="InterPro" id="IPR018946">
    <property type="entry name" value="PhoD-like_MPP"/>
</dbReference>
<dbReference type="Proteomes" id="UP000014184">
    <property type="component" value="Unassembled WGS sequence"/>
</dbReference>
<reference evidence="3 4" key="1">
    <citation type="journal article" date="2013" name="Genome Announc.">
        <title>Draft Genome Sequence of the Lignocellulose Decomposer Thermobifida fusca Strain TM51.</title>
        <authorList>
            <person name="Toth A."/>
            <person name="Barna T."/>
            <person name="Nagy I."/>
            <person name="Horvath B."/>
            <person name="Nagy I."/>
            <person name="Tancsics A."/>
            <person name="Kriszt B."/>
            <person name="Baka E."/>
            <person name="Fekete C."/>
            <person name="Kukolya J."/>
        </authorList>
    </citation>
    <scope>NUCLEOTIDE SEQUENCE [LARGE SCALE GENOMIC DNA]</scope>
    <source>
        <strain evidence="3 4">TM51</strain>
    </source>
</reference>
<dbReference type="Gene3D" id="3.60.21.70">
    <property type="entry name" value="PhoD-like phosphatase"/>
    <property type="match status" value="1"/>
</dbReference>
<accession>A0A9P2TBG8</accession>
<dbReference type="RefSeq" id="WP_011292099.1">
    <property type="nucleotide sequence ID" value="NZ_AOSG01000046.1"/>
</dbReference>
<dbReference type="SUPFAM" id="SSF56300">
    <property type="entry name" value="Metallo-dependent phosphatases"/>
    <property type="match status" value="1"/>
</dbReference>
<dbReference type="Pfam" id="PF09423">
    <property type="entry name" value="PhoD"/>
    <property type="match status" value="1"/>
</dbReference>
<dbReference type="InterPro" id="IPR006311">
    <property type="entry name" value="TAT_signal"/>
</dbReference>
<evidence type="ECO:0000259" key="2">
    <source>
        <dbReference type="Pfam" id="PF16655"/>
    </source>
</evidence>
<protein>
    <submittedName>
        <fullName evidence="3">Alkaline phosphatase</fullName>
    </submittedName>
</protein>
<evidence type="ECO:0000313" key="3">
    <source>
        <dbReference type="EMBL" id="EOR71211.1"/>
    </source>
</evidence>
<dbReference type="InterPro" id="IPR052900">
    <property type="entry name" value="Phospholipid_Metab_Enz"/>
</dbReference>
<feature type="domain" description="Phospholipase D N-terminal" evidence="2">
    <location>
        <begin position="51"/>
        <end position="149"/>
    </location>
</feature>
<proteinExistence type="predicted"/>
<keyword evidence="4" id="KW-1185">Reference proteome</keyword>
<dbReference type="EMBL" id="AOSG01000046">
    <property type="protein sequence ID" value="EOR71211.1"/>
    <property type="molecule type" value="Genomic_DNA"/>
</dbReference>
<gene>
    <name evidence="3" type="ORF">TM51_08651</name>
</gene>
<feature type="domain" description="PhoD-like phosphatase metallophosphatase" evidence="1">
    <location>
        <begin position="162"/>
        <end position="493"/>
    </location>
</feature>
<dbReference type="InterPro" id="IPR029052">
    <property type="entry name" value="Metallo-depent_PP-like"/>
</dbReference>
<comment type="caution">
    <text evidence="3">The sequence shown here is derived from an EMBL/GenBank/DDBJ whole genome shotgun (WGS) entry which is preliminary data.</text>
</comment>
<dbReference type="InterPro" id="IPR038607">
    <property type="entry name" value="PhoD-like_sf"/>
</dbReference>
<evidence type="ECO:0000313" key="4">
    <source>
        <dbReference type="Proteomes" id="UP000014184"/>
    </source>
</evidence>
<name>A0A9P2TBG8_THEFU</name>
<dbReference type="Gene3D" id="2.60.40.380">
    <property type="entry name" value="Purple acid phosphatase-like, N-terminal"/>
    <property type="match status" value="1"/>
</dbReference>
<evidence type="ECO:0000259" key="1">
    <source>
        <dbReference type="Pfam" id="PF09423"/>
    </source>
</evidence>
<dbReference type="AlphaFoldDB" id="A0A9P2TBG8"/>
<dbReference type="InterPro" id="IPR032093">
    <property type="entry name" value="PhoD_N"/>
</dbReference>
<sequence>MVRRTLSAVPPSRRRFLGIGAASAAAVALGTGLFPAPSHRSASASSYPFTLGVASGDPHPDGVVLWTRLAPDPLAPDGRGGMGDEEVTVRYQVATDERFSRVVHEGEAVASPELAHSVHPEITGLEPDREYFYRFQALGEISPVGRTRTAPDPRTEPALLRFAFVSCQKWDDGYYTAYRHLAEEDLDLVVHLGDYLYEYPVSGAIRQVEIPDYLATETETLEQYRVRYGLYKSDPDLQAAHARFPWIAVLDDHEVKNNWAGAHTGEAELARRAAAFQAYYENLPLRRSALPVGPAMGLHRRISWGQLADFTILDTRQYRDAHACHDGKSATCSARLNPGRSLLGTEQREWLLHGFETSPARWHVLGNQVPMTQSDLDPGPATRVWLDSWDGYVAERDLVLAEAAARGVRNLVVVTGDRHQNYAAELKADYADPDSATVGTEFVGTSISSSQDGQDLGEQGQALLAANPHLRFVNEQRGYARCFVTPELWQTDFRVVPYVTSPGAPVSTRASFVVEDGHPGLLEG</sequence>
<organism evidence="3 4">
    <name type="scientific">Thermobifida fusca TM51</name>
    <dbReference type="NCBI Taxonomy" id="1169414"/>
    <lineage>
        <taxon>Bacteria</taxon>
        <taxon>Bacillati</taxon>
        <taxon>Actinomycetota</taxon>
        <taxon>Actinomycetes</taxon>
        <taxon>Streptosporangiales</taxon>
        <taxon>Nocardiopsidaceae</taxon>
        <taxon>Thermobifida</taxon>
    </lineage>
</organism>
<dbReference type="CDD" id="cd07389">
    <property type="entry name" value="MPP_PhoD"/>
    <property type="match status" value="1"/>
</dbReference>
<dbReference type="PROSITE" id="PS51318">
    <property type="entry name" value="TAT"/>
    <property type="match status" value="1"/>
</dbReference>
<dbReference type="Pfam" id="PF16655">
    <property type="entry name" value="PhoD_N"/>
    <property type="match status" value="1"/>
</dbReference>